<evidence type="ECO:0000313" key="1">
    <source>
        <dbReference type="EMBL" id="KAF5790254.1"/>
    </source>
</evidence>
<evidence type="ECO:0000313" key="2">
    <source>
        <dbReference type="Proteomes" id="UP000215914"/>
    </source>
</evidence>
<name>A0A9K3I4F0_HELAN</name>
<dbReference type="EMBL" id="MNCJ02000324">
    <property type="protein sequence ID" value="KAF5790254.1"/>
    <property type="molecule type" value="Genomic_DNA"/>
</dbReference>
<dbReference type="Proteomes" id="UP000215914">
    <property type="component" value="Unassembled WGS sequence"/>
</dbReference>
<comment type="caution">
    <text evidence="1">The sequence shown here is derived from an EMBL/GenBank/DDBJ whole genome shotgun (WGS) entry which is preliminary data.</text>
</comment>
<reference evidence="1" key="1">
    <citation type="journal article" date="2017" name="Nature">
        <title>The sunflower genome provides insights into oil metabolism, flowering and Asterid evolution.</title>
        <authorList>
            <person name="Badouin H."/>
            <person name="Gouzy J."/>
            <person name="Grassa C.J."/>
            <person name="Murat F."/>
            <person name="Staton S.E."/>
            <person name="Cottret L."/>
            <person name="Lelandais-Briere C."/>
            <person name="Owens G.L."/>
            <person name="Carrere S."/>
            <person name="Mayjonade B."/>
            <person name="Legrand L."/>
            <person name="Gill N."/>
            <person name="Kane N.C."/>
            <person name="Bowers J.E."/>
            <person name="Hubner S."/>
            <person name="Bellec A."/>
            <person name="Berard A."/>
            <person name="Berges H."/>
            <person name="Blanchet N."/>
            <person name="Boniface M.C."/>
            <person name="Brunel D."/>
            <person name="Catrice O."/>
            <person name="Chaidir N."/>
            <person name="Claudel C."/>
            <person name="Donnadieu C."/>
            <person name="Faraut T."/>
            <person name="Fievet G."/>
            <person name="Helmstetter N."/>
            <person name="King M."/>
            <person name="Knapp S.J."/>
            <person name="Lai Z."/>
            <person name="Le Paslier M.C."/>
            <person name="Lippi Y."/>
            <person name="Lorenzon L."/>
            <person name="Mandel J.R."/>
            <person name="Marage G."/>
            <person name="Marchand G."/>
            <person name="Marquand E."/>
            <person name="Bret-Mestries E."/>
            <person name="Morien E."/>
            <person name="Nambeesan S."/>
            <person name="Nguyen T."/>
            <person name="Pegot-Espagnet P."/>
            <person name="Pouilly N."/>
            <person name="Raftis F."/>
            <person name="Sallet E."/>
            <person name="Schiex T."/>
            <person name="Thomas J."/>
            <person name="Vandecasteele C."/>
            <person name="Vares D."/>
            <person name="Vear F."/>
            <person name="Vautrin S."/>
            <person name="Crespi M."/>
            <person name="Mangin B."/>
            <person name="Burke J.M."/>
            <person name="Salse J."/>
            <person name="Munos S."/>
            <person name="Vincourt P."/>
            <person name="Rieseberg L.H."/>
            <person name="Langlade N.B."/>
        </authorList>
    </citation>
    <scope>NUCLEOTIDE SEQUENCE</scope>
    <source>
        <tissue evidence="1">Leaves</tissue>
    </source>
</reference>
<organism evidence="1 2">
    <name type="scientific">Helianthus annuus</name>
    <name type="common">Common sunflower</name>
    <dbReference type="NCBI Taxonomy" id="4232"/>
    <lineage>
        <taxon>Eukaryota</taxon>
        <taxon>Viridiplantae</taxon>
        <taxon>Streptophyta</taxon>
        <taxon>Embryophyta</taxon>
        <taxon>Tracheophyta</taxon>
        <taxon>Spermatophyta</taxon>
        <taxon>Magnoliopsida</taxon>
        <taxon>eudicotyledons</taxon>
        <taxon>Gunneridae</taxon>
        <taxon>Pentapetalae</taxon>
        <taxon>asterids</taxon>
        <taxon>campanulids</taxon>
        <taxon>Asterales</taxon>
        <taxon>Asteraceae</taxon>
        <taxon>Asteroideae</taxon>
        <taxon>Heliantheae alliance</taxon>
        <taxon>Heliantheae</taxon>
        <taxon>Helianthus</taxon>
    </lineage>
</organism>
<accession>A0A9K3I4F0</accession>
<sequence length="74" mass="8494">MPLFTALVACPPLELTINVINLLIFVKRHIICSVICVRHISSLFPFCSGMTKKDDPFHHNHNMFASLLFLPRHH</sequence>
<keyword evidence="2" id="KW-1185">Reference proteome</keyword>
<dbReference type="AlphaFoldDB" id="A0A9K3I4F0"/>
<gene>
    <name evidence="1" type="ORF">HanXRQr2_Chr09g0381021</name>
</gene>
<dbReference type="Gramene" id="mRNA:HanXRQr2_Chr09g0381021">
    <property type="protein sequence ID" value="mRNA:HanXRQr2_Chr09g0381021"/>
    <property type="gene ID" value="HanXRQr2_Chr09g0381021"/>
</dbReference>
<reference evidence="1" key="2">
    <citation type="submission" date="2020-06" db="EMBL/GenBank/DDBJ databases">
        <title>Helianthus annuus Genome sequencing and assembly Release 2.</title>
        <authorList>
            <person name="Gouzy J."/>
            <person name="Langlade N."/>
            <person name="Munos S."/>
        </authorList>
    </citation>
    <scope>NUCLEOTIDE SEQUENCE</scope>
    <source>
        <tissue evidence="1">Leaves</tissue>
    </source>
</reference>
<proteinExistence type="predicted"/>
<protein>
    <submittedName>
        <fullName evidence="1">Uncharacterized protein</fullName>
    </submittedName>
</protein>